<evidence type="ECO:0000313" key="3">
    <source>
        <dbReference type="Proteomes" id="UP000078113"/>
    </source>
</evidence>
<reference evidence="2" key="2">
    <citation type="journal article" date="2019" name="IMA Fungus">
        <title>Genome sequencing and comparison of five Tilletia species to identify candidate genes for the detection of regulated species infecting wheat.</title>
        <authorList>
            <person name="Nguyen H.D.T."/>
            <person name="Sultana T."/>
            <person name="Kesanakurti P."/>
            <person name="Hambleton S."/>
        </authorList>
    </citation>
    <scope>NUCLEOTIDE SEQUENCE</scope>
    <source>
        <strain evidence="2">DAOMC 236422</strain>
    </source>
</reference>
<feature type="region of interest" description="Disordered" evidence="1">
    <location>
        <begin position="264"/>
        <end position="293"/>
    </location>
</feature>
<dbReference type="SUPFAM" id="SSF52047">
    <property type="entry name" value="RNI-like"/>
    <property type="match status" value="1"/>
</dbReference>
<dbReference type="AlphaFoldDB" id="A0A8X7N4N3"/>
<evidence type="ECO:0000313" key="2">
    <source>
        <dbReference type="EMBL" id="KAE8265473.1"/>
    </source>
</evidence>
<comment type="caution">
    <text evidence="2">The sequence shown here is derived from an EMBL/GenBank/DDBJ whole genome shotgun (WGS) entry which is preliminary data.</text>
</comment>
<sequence>MEVRRALHPTRVGTALPRPVRKRTQQVALGEIVSVLERAPKELVSPALERRRKKGAKHLDGDGAVEGLGLRKVDDAEEEEEPELQPLLDEIPLMPVASLLRSYDASSSTSASSLTTPTAHCRRLSSLRLENCSFKMPTLEMVAQGVGGSELRHLSLRRNKISNAGAAALTLVLKDYSDMMSSSGTLRDGSGVGLGVEGSGAGSGSGSRMERGISGGVPMGPSYAVRSGSLPLSASGSVNQGISTTAGGAATVRKDPRRTSYLLSPTQSATSWNVSSSDATSASVGGGGRRQRWADDDGAVACLASRS</sequence>
<feature type="region of interest" description="Disordered" evidence="1">
    <location>
        <begin position="47"/>
        <end position="80"/>
    </location>
</feature>
<gene>
    <name evidence="2" type="ORF">A4X09_0g6633</name>
</gene>
<proteinExistence type="predicted"/>
<protein>
    <submittedName>
        <fullName evidence="2">Uncharacterized protein</fullName>
    </submittedName>
</protein>
<feature type="compositionally biased region" description="Polar residues" evidence="1">
    <location>
        <begin position="264"/>
        <end position="283"/>
    </location>
</feature>
<dbReference type="Proteomes" id="UP000078113">
    <property type="component" value="Unassembled WGS sequence"/>
</dbReference>
<dbReference type="EMBL" id="LWDG02000449">
    <property type="protein sequence ID" value="KAE8265473.1"/>
    <property type="molecule type" value="Genomic_DNA"/>
</dbReference>
<keyword evidence="3" id="KW-1185">Reference proteome</keyword>
<evidence type="ECO:0000256" key="1">
    <source>
        <dbReference type="SAM" id="MobiDB-lite"/>
    </source>
</evidence>
<reference evidence="2" key="1">
    <citation type="submission" date="2016-04" db="EMBL/GenBank/DDBJ databases">
        <authorList>
            <person name="Nguyen H.D."/>
            <person name="Samba Siva P."/>
            <person name="Cullis J."/>
            <person name="Levesque C.A."/>
            <person name="Hambleton S."/>
        </authorList>
    </citation>
    <scope>NUCLEOTIDE SEQUENCE</scope>
    <source>
        <strain evidence="2">DAOMC 236422</strain>
    </source>
</reference>
<name>A0A8X7N4N3_9BASI</name>
<organism evidence="2 3">
    <name type="scientific">Tilletia walkeri</name>
    <dbReference type="NCBI Taxonomy" id="117179"/>
    <lineage>
        <taxon>Eukaryota</taxon>
        <taxon>Fungi</taxon>
        <taxon>Dikarya</taxon>
        <taxon>Basidiomycota</taxon>
        <taxon>Ustilaginomycotina</taxon>
        <taxon>Exobasidiomycetes</taxon>
        <taxon>Tilletiales</taxon>
        <taxon>Tilletiaceae</taxon>
        <taxon>Tilletia</taxon>
    </lineage>
</organism>
<dbReference type="InterPro" id="IPR032675">
    <property type="entry name" value="LRR_dom_sf"/>
</dbReference>
<dbReference type="Gene3D" id="3.80.10.10">
    <property type="entry name" value="Ribonuclease Inhibitor"/>
    <property type="match status" value="1"/>
</dbReference>
<accession>A0A8X7N4N3</accession>